<dbReference type="EMBL" id="BMTU01000002">
    <property type="protein sequence ID" value="GGQ67535.1"/>
    <property type="molecule type" value="Genomic_DNA"/>
</dbReference>
<protein>
    <submittedName>
        <fullName evidence="2">Uncharacterized protein</fullName>
    </submittedName>
</protein>
<accession>A0A918ETW0</accession>
<sequence>MRLSLVPRGGDIQSVGGSGERGSVTVKRAPQRDQVVAASETVTLVLGEDSPLPESAADVEDLVRRLRGHVAQLGARTPSGTPVLLRAQRLCSDSVPEGYMPSRVYLVELAEATQELVTHVERGGPGSMRPERRRRSWKPRINMLRGGFRSCPRLFGLGRFGSTDVTVTEVVVIGLILGPMAWLVLRGERAASPVAADEDSPPTLNDPTSPR</sequence>
<gene>
    <name evidence="2" type="ORF">GCM10010280_12150</name>
</gene>
<organism evidence="2 3">
    <name type="scientific">Streptomyces pilosus</name>
    <dbReference type="NCBI Taxonomy" id="28893"/>
    <lineage>
        <taxon>Bacteria</taxon>
        <taxon>Bacillati</taxon>
        <taxon>Actinomycetota</taxon>
        <taxon>Actinomycetes</taxon>
        <taxon>Kitasatosporales</taxon>
        <taxon>Streptomycetaceae</taxon>
        <taxon>Streptomyces</taxon>
    </lineage>
</organism>
<reference evidence="2" key="1">
    <citation type="journal article" date="2014" name="Int. J. Syst. Evol. Microbiol.">
        <title>Complete genome sequence of Corynebacterium casei LMG S-19264T (=DSM 44701T), isolated from a smear-ripened cheese.</title>
        <authorList>
            <consortium name="US DOE Joint Genome Institute (JGI-PGF)"/>
            <person name="Walter F."/>
            <person name="Albersmeier A."/>
            <person name="Kalinowski J."/>
            <person name="Ruckert C."/>
        </authorList>
    </citation>
    <scope>NUCLEOTIDE SEQUENCE</scope>
    <source>
        <strain evidence="2">JCM 4403</strain>
    </source>
</reference>
<comment type="caution">
    <text evidence="2">The sequence shown here is derived from an EMBL/GenBank/DDBJ whole genome shotgun (WGS) entry which is preliminary data.</text>
</comment>
<feature type="region of interest" description="Disordered" evidence="1">
    <location>
        <begin position="192"/>
        <end position="211"/>
    </location>
</feature>
<feature type="region of interest" description="Disordered" evidence="1">
    <location>
        <begin position="1"/>
        <end position="23"/>
    </location>
</feature>
<proteinExistence type="predicted"/>
<evidence type="ECO:0000313" key="3">
    <source>
        <dbReference type="Proteomes" id="UP000656732"/>
    </source>
</evidence>
<name>A0A918ETW0_9ACTN</name>
<dbReference type="AlphaFoldDB" id="A0A918ETW0"/>
<reference evidence="2" key="2">
    <citation type="submission" date="2020-09" db="EMBL/GenBank/DDBJ databases">
        <authorList>
            <person name="Sun Q."/>
            <person name="Ohkuma M."/>
        </authorList>
    </citation>
    <scope>NUCLEOTIDE SEQUENCE</scope>
    <source>
        <strain evidence="2">JCM 4403</strain>
    </source>
</reference>
<feature type="compositionally biased region" description="Polar residues" evidence="1">
    <location>
        <begin position="202"/>
        <end position="211"/>
    </location>
</feature>
<dbReference type="Pfam" id="PF19979">
    <property type="entry name" value="DUF6415"/>
    <property type="match status" value="1"/>
</dbReference>
<evidence type="ECO:0000256" key="1">
    <source>
        <dbReference type="SAM" id="MobiDB-lite"/>
    </source>
</evidence>
<evidence type="ECO:0000313" key="2">
    <source>
        <dbReference type="EMBL" id="GGQ67535.1"/>
    </source>
</evidence>
<dbReference type="Proteomes" id="UP000656732">
    <property type="component" value="Unassembled WGS sequence"/>
</dbReference>
<dbReference type="InterPro" id="IPR046300">
    <property type="entry name" value="DUF6415"/>
</dbReference>
<keyword evidence="3" id="KW-1185">Reference proteome</keyword>